<dbReference type="KEGG" id="kmr:108235392"/>
<dbReference type="GO" id="GO:0016485">
    <property type="term" value="P:protein processing"/>
    <property type="evidence" value="ECO:0007669"/>
    <property type="project" value="TreeGrafter"/>
</dbReference>
<keyword evidence="12" id="KW-1185">Reference proteome</keyword>
<feature type="domain" description="Peptidase M13 N-terminal" evidence="10">
    <location>
        <begin position="193"/>
        <end position="545"/>
    </location>
</feature>
<keyword evidence="8" id="KW-0472">Membrane</keyword>
<comment type="cofactor">
    <cofactor evidence="1">
        <name>Zn(2+)</name>
        <dbReference type="ChEBI" id="CHEBI:29105"/>
    </cofactor>
</comment>
<sequence length="788" mass="89413">MRQTSIEPEPELSLQSLSQSEPEGGPEPPPPAQDPHQLQQQNQVQPALHLEQLSTLEHQEKPPWEKHKRVLLFLLGLTIWAAILGLIFYIHHSLHRNSAPTVSPCLSPACRWAEAHLFTSPDPFTQPCDHLLSTCGGDRLSQNSGGRQRGHGIPGHPQNRMEKSAWPETQNEEMINRRLVGDRTLSRKTVLLQYLREILETNYSSNSSATQKTRDFYHSCLDTRSIETTGAEPFLKLIQKLGGWAVSGQWNKTDFNTTLGLLMRDYNTFSFFNLYVGKDPNETSDGTTKRYIQIDQPELLIPIEWSNETKKSRAKTEVLRSFFATYRSYLALLESPPNENMRHAGMFLSLSSELAVTVSPLDYRQTKGQLHQRMTIKELQRQAPAINWLGCLQTAFHPLSLSEDDPVLLHNLPYIVQMSQIITKWLRKQEAKISDPLHTFMIFNLLHTMMPAMDSRFSETAKNFSLALGHAEEEVPRWKQCVLETEKGFDSVLAHVLSERTAHREVEEVIENIFFAFKSKLNGIEWSDQSSSGHLVKKVHALMPKLSSSKKISDKDELDRVFSQVTVSTDSFFSNYLQLLSLWQKRRNKLLTVPIEAADVLSVTPVLLDEELLFPMGMFIPPFFHPTYPKAMNYGAVGFLMAKDIFHLLVPETYSRSTAVDAVGECVWAHYVSAAEKAGRGGALLLSVAQQHEVWVQYSALQVALQAYYRSLRQRPDDTSLLGIYHTHLFLRSFSQINCDADPYSESMPLDPSFFIAIICANPELCPPNLQCSIKPQQKSFKHADGCP</sequence>
<keyword evidence="3" id="KW-0479">Metal-binding</keyword>
<evidence type="ECO:0000256" key="8">
    <source>
        <dbReference type="SAM" id="Phobius"/>
    </source>
</evidence>
<feature type="compositionally biased region" description="Low complexity" evidence="7">
    <location>
        <begin position="34"/>
        <end position="44"/>
    </location>
</feature>
<dbReference type="InterPro" id="IPR018497">
    <property type="entry name" value="Peptidase_M13_C"/>
</dbReference>
<dbReference type="Gene3D" id="3.40.390.10">
    <property type="entry name" value="Collagenase (Catalytic Domain)"/>
    <property type="match status" value="1"/>
</dbReference>
<evidence type="ECO:0000259" key="10">
    <source>
        <dbReference type="Pfam" id="PF05649"/>
    </source>
</evidence>
<feature type="domain" description="Peptidase M13 C-terminal" evidence="9">
    <location>
        <begin position="611"/>
        <end position="672"/>
    </location>
</feature>
<dbReference type="PROSITE" id="PS51885">
    <property type="entry name" value="NEPRILYSIN"/>
    <property type="match status" value="1"/>
</dbReference>
<accession>A0A3Q3ADR8</accession>
<evidence type="ECO:0000256" key="5">
    <source>
        <dbReference type="ARBA" id="ARBA00022833"/>
    </source>
</evidence>
<protein>
    <submittedName>
        <fullName evidence="11">Kell metallo-endopeptidase (Kell blood group)</fullName>
    </submittedName>
</protein>
<dbReference type="PANTHER" id="PTHR11733:SF128">
    <property type="entry name" value="KELL BLOOD GROUP GLYCOPROTEIN"/>
    <property type="match status" value="1"/>
</dbReference>
<keyword evidence="4" id="KW-0378">Hydrolase</keyword>
<evidence type="ECO:0000313" key="11">
    <source>
        <dbReference type="Ensembl" id="ENSKMAP00000009359.1"/>
    </source>
</evidence>
<keyword evidence="8" id="KW-1133">Transmembrane helix</keyword>
<evidence type="ECO:0000256" key="6">
    <source>
        <dbReference type="ARBA" id="ARBA00023049"/>
    </source>
</evidence>
<dbReference type="GO" id="GO:0046872">
    <property type="term" value="F:metal ion binding"/>
    <property type="evidence" value="ECO:0007669"/>
    <property type="project" value="UniProtKB-KW"/>
</dbReference>
<feature type="region of interest" description="Disordered" evidence="7">
    <location>
        <begin position="1"/>
        <end position="44"/>
    </location>
</feature>
<feature type="transmembrane region" description="Helical" evidence="8">
    <location>
        <begin position="70"/>
        <end position="90"/>
    </location>
</feature>
<dbReference type="InterPro" id="IPR000718">
    <property type="entry name" value="Peptidase_M13"/>
</dbReference>
<evidence type="ECO:0000313" key="12">
    <source>
        <dbReference type="Proteomes" id="UP000264800"/>
    </source>
</evidence>
<evidence type="ECO:0000259" key="9">
    <source>
        <dbReference type="Pfam" id="PF01431"/>
    </source>
</evidence>
<dbReference type="CTD" id="3792"/>
<dbReference type="AlphaFoldDB" id="A0A3Q3ADR8"/>
<keyword evidence="5" id="KW-0862">Zinc</keyword>
<dbReference type="Gene3D" id="1.10.1380.10">
    <property type="entry name" value="Neutral endopeptidase , domain2"/>
    <property type="match status" value="1"/>
</dbReference>
<evidence type="ECO:0000256" key="1">
    <source>
        <dbReference type="ARBA" id="ARBA00001947"/>
    </source>
</evidence>
<keyword evidence="2" id="KW-0645">Protease</keyword>
<proteinExistence type="predicted"/>
<dbReference type="InterPro" id="IPR024079">
    <property type="entry name" value="MetalloPept_cat_dom_sf"/>
</dbReference>
<feature type="region of interest" description="Disordered" evidence="7">
    <location>
        <begin position="142"/>
        <end position="168"/>
    </location>
</feature>
<feature type="compositionally biased region" description="Low complexity" evidence="7">
    <location>
        <begin position="11"/>
        <end position="23"/>
    </location>
</feature>
<dbReference type="InterPro" id="IPR008753">
    <property type="entry name" value="Peptidase_M13_N"/>
</dbReference>
<dbReference type="OrthoDB" id="6475849at2759"/>
<keyword evidence="8" id="KW-0812">Transmembrane</keyword>
<evidence type="ECO:0000256" key="4">
    <source>
        <dbReference type="ARBA" id="ARBA00022801"/>
    </source>
</evidence>
<dbReference type="PANTHER" id="PTHR11733">
    <property type="entry name" value="ZINC METALLOPROTEASE FAMILY M13 NEPRILYSIN-RELATED"/>
    <property type="match status" value="1"/>
</dbReference>
<dbReference type="Ensembl" id="ENSKMAT00000009500.1">
    <property type="protein sequence ID" value="ENSKMAP00000009359.1"/>
    <property type="gene ID" value="ENSKMAG00000007007.1"/>
</dbReference>
<dbReference type="Pfam" id="PF05649">
    <property type="entry name" value="Peptidase_M13_N"/>
    <property type="match status" value="1"/>
</dbReference>
<reference evidence="11" key="2">
    <citation type="submission" date="2025-09" db="UniProtKB">
        <authorList>
            <consortium name="Ensembl"/>
        </authorList>
    </citation>
    <scope>IDENTIFICATION</scope>
</reference>
<dbReference type="GO" id="GO:0004222">
    <property type="term" value="F:metalloendopeptidase activity"/>
    <property type="evidence" value="ECO:0007669"/>
    <property type="project" value="InterPro"/>
</dbReference>
<dbReference type="RefSeq" id="XP_017270853.1">
    <property type="nucleotide sequence ID" value="XM_017415364.3"/>
</dbReference>
<keyword evidence="6" id="KW-0482">Metalloprotease</keyword>
<evidence type="ECO:0000256" key="3">
    <source>
        <dbReference type="ARBA" id="ARBA00022723"/>
    </source>
</evidence>
<dbReference type="STRING" id="37003.ENSKMAP00000009359"/>
<dbReference type="Pfam" id="PF01431">
    <property type="entry name" value="Peptidase_M13"/>
    <property type="match status" value="1"/>
</dbReference>
<name>A0A3Q3ADR8_KRYMA</name>
<reference evidence="11" key="1">
    <citation type="submission" date="2025-08" db="UniProtKB">
        <authorList>
            <consortium name="Ensembl"/>
        </authorList>
    </citation>
    <scope>IDENTIFICATION</scope>
</reference>
<dbReference type="OMA" id="CLEHHYA"/>
<dbReference type="InterPro" id="IPR042089">
    <property type="entry name" value="Peptidase_M13_dom_2"/>
</dbReference>
<dbReference type="GO" id="GO:0005886">
    <property type="term" value="C:plasma membrane"/>
    <property type="evidence" value="ECO:0007669"/>
    <property type="project" value="TreeGrafter"/>
</dbReference>
<evidence type="ECO:0000256" key="2">
    <source>
        <dbReference type="ARBA" id="ARBA00022670"/>
    </source>
</evidence>
<dbReference type="SUPFAM" id="SSF55486">
    <property type="entry name" value="Metalloproteases ('zincins'), catalytic domain"/>
    <property type="match status" value="1"/>
</dbReference>
<dbReference type="GeneID" id="108235392"/>
<dbReference type="GeneTree" id="ENSGT00940000156745"/>
<evidence type="ECO:0000256" key="7">
    <source>
        <dbReference type="SAM" id="MobiDB-lite"/>
    </source>
</evidence>
<organism evidence="11 12">
    <name type="scientific">Kryptolebias marmoratus</name>
    <name type="common">Mangrove killifish</name>
    <name type="synonym">Rivulus marmoratus</name>
    <dbReference type="NCBI Taxonomy" id="37003"/>
    <lineage>
        <taxon>Eukaryota</taxon>
        <taxon>Metazoa</taxon>
        <taxon>Chordata</taxon>
        <taxon>Craniata</taxon>
        <taxon>Vertebrata</taxon>
        <taxon>Euteleostomi</taxon>
        <taxon>Actinopterygii</taxon>
        <taxon>Neopterygii</taxon>
        <taxon>Teleostei</taxon>
        <taxon>Neoteleostei</taxon>
        <taxon>Acanthomorphata</taxon>
        <taxon>Ovalentaria</taxon>
        <taxon>Atherinomorphae</taxon>
        <taxon>Cyprinodontiformes</taxon>
        <taxon>Rivulidae</taxon>
        <taxon>Kryptolebias</taxon>
    </lineage>
</organism>
<dbReference type="Proteomes" id="UP000264800">
    <property type="component" value="Unplaced"/>
</dbReference>